<gene>
    <name evidence="4" type="ORF">RS890_06265</name>
</gene>
<accession>A0AB35S7P0</accession>
<dbReference type="Proteomes" id="UP001277803">
    <property type="component" value="Unassembled WGS sequence"/>
</dbReference>
<dbReference type="Gene3D" id="3.40.50.150">
    <property type="entry name" value="Vaccinia Virus protein VP39"/>
    <property type="match status" value="1"/>
</dbReference>
<evidence type="ECO:0000256" key="1">
    <source>
        <dbReference type="ARBA" id="ARBA00022603"/>
    </source>
</evidence>
<name>A0AB35S7P0_BIFLN</name>
<organism evidence="4 5">
    <name type="scientific">Bifidobacterium longum</name>
    <dbReference type="NCBI Taxonomy" id="216816"/>
    <lineage>
        <taxon>Bacteria</taxon>
        <taxon>Bacillati</taxon>
        <taxon>Actinomycetota</taxon>
        <taxon>Actinomycetes</taxon>
        <taxon>Bifidobacteriales</taxon>
        <taxon>Bifidobacteriaceae</taxon>
        <taxon>Bifidobacterium</taxon>
    </lineage>
</organism>
<comment type="caution">
    <text evidence="4">The sequence shown here is derived from an EMBL/GenBank/DDBJ whole genome shotgun (WGS) entry which is preliminary data.</text>
</comment>
<sequence length="279" mass="30801">MSTNSKLRVLCAYQGGKQRIAKQIVDILISQASGKDAHYYDLCCGSGAISIELVNRGIAASKITMLDKSSWGVFWQAIGSGAFDMNVFDELLSGIPTNKRLVKAYMTALSAEPIHNEAELYPILQACSFGGKQIWANGAHWENAFFRDYWEPTPTSVRRSPANPMQPSPAELKRRITVLANHMQGVNCIHDDIETILNSHIPANAIVYMDPPYRGTTGYAFGFDVNNFITRFRQTHRAPLLVSESMALSDDSAQLVFGGAKGGISGVRVGKHQEWLSRF</sequence>
<dbReference type="PANTHER" id="PTHR30481:SF3">
    <property type="entry name" value="DNA ADENINE METHYLASE"/>
    <property type="match status" value="1"/>
</dbReference>
<protein>
    <recommendedName>
        <fullName evidence="6">DNA methyltransferase</fullName>
    </recommendedName>
</protein>
<evidence type="ECO:0000256" key="2">
    <source>
        <dbReference type="ARBA" id="ARBA00022679"/>
    </source>
</evidence>
<dbReference type="SUPFAM" id="SSF53335">
    <property type="entry name" value="S-adenosyl-L-methionine-dependent methyltransferases"/>
    <property type="match status" value="1"/>
</dbReference>
<dbReference type="GO" id="GO:1904047">
    <property type="term" value="F:S-adenosyl-L-methionine binding"/>
    <property type="evidence" value="ECO:0007669"/>
    <property type="project" value="TreeGrafter"/>
</dbReference>
<dbReference type="EMBL" id="JAWLRA010000022">
    <property type="protein sequence ID" value="MDW3126693.1"/>
    <property type="molecule type" value="Genomic_DNA"/>
</dbReference>
<proteinExistence type="predicted"/>
<evidence type="ECO:0000313" key="4">
    <source>
        <dbReference type="EMBL" id="MDW3126693.1"/>
    </source>
</evidence>
<reference evidence="4" key="1">
    <citation type="submission" date="2023-10" db="EMBL/GenBank/DDBJ databases">
        <title>Rapid discrimination of Bifidobacterium longum Subspecies based on MALDI-TOF MS and Machine Learning.</title>
        <authorList>
            <person name="Chen J."/>
        </authorList>
    </citation>
    <scope>NUCLEOTIDE SEQUENCE</scope>
    <source>
        <strain evidence="4">YGMCC0039</strain>
    </source>
</reference>
<dbReference type="PANTHER" id="PTHR30481">
    <property type="entry name" value="DNA ADENINE METHYLASE"/>
    <property type="match status" value="1"/>
</dbReference>
<dbReference type="GO" id="GO:0032259">
    <property type="term" value="P:methylation"/>
    <property type="evidence" value="ECO:0007669"/>
    <property type="project" value="UniProtKB-KW"/>
</dbReference>
<keyword evidence="2" id="KW-0808">Transferase</keyword>
<dbReference type="GO" id="GO:0009007">
    <property type="term" value="F:site-specific DNA-methyltransferase (adenine-specific) activity"/>
    <property type="evidence" value="ECO:0007669"/>
    <property type="project" value="UniProtKB-EC"/>
</dbReference>
<dbReference type="InterPro" id="IPR012327">
    <property type="entry name" value="MeTrfase_D12"/>
</dbReference>
<evidence type="ECO:0000256" key="3">
    <source>
        <dbReference type="ARBA" id="ARBA00022691"/>
    </source>
</evidence>
<dbReference type="GO" id="GO:0009307">
    <property type="term" value="P:DNA restriction-modification system"/>
    <property type="evidence" value="ECO:0007669"/>
    <property type="project" value="InterPro"/>
</dbReference>
<dbReference type="RefSeq" id="WP_080785554.1">
    <property type="nucleotide sequence ID" value="NZ_CACRSV010000026.1"/>
</dbReference>
<dbReference type="GO" id="GO:0043565">
    <property type="term" value="F:sequence-specific DNA binding"/>
    <property type="evidence" value="ECO:0007669"/>
    <property type="project" value="TreeGrafter"/>
</dbReference>
<keyword evidence="1" id="KW-0489">Methyltransferase</keyword>
<dbReference type="PRINTS" id="PR00505">
    <property type="entry name" value="D12N6MTFRASE"/>
</dbReference>
<evidence type="ECO:0000313" key="5">
    <source>
        <dbReference type="Proteomes" id="UP001277803"/>
    </source>
</evidence>
<dbReference type="InterPro" id="IPR029063">
    <property type="entry name" value="SAM-dependent_MTases_sf"/>
</dbReference>
<dbReference type="AlphaFoldDB" id="A0AB35S7P0"/>
<dbReference type="GO" id="GO:0006298">
    <property type="term" value="P:mismatch repair"/>
    <property type="evidence" value="ECO:0007669"/>
    <property type="project" value="TreeGrafter"/>
</dbReference>
<evidence type="ECO:0008006" key="6">
    <source>
        <dbReference type="Google" id="ProtNLM"/>
    </source>
</evidence>
<keyword evidence="3" id="KW-0949">S-adenosyl-L-methionine</keyword>